<sequence length="328" mass="36899">MIKSILANKTALLAYLIVSISLLIICLASPFWPDWQWLIPIKYALLFGPRWLLYVLLLPALLAFFQRQTLHKGLALSLFLLTLGFNGLSVSAPQPLSAEQGDIVIMSANLGGSVNVDRIPELFEKYDIDVAVFQEAAKFNGKDLLPNIYQDCAGSLCLFSRFPFTSIEHFGRKTFGGWGNFANQYEIAIGHKTITLFNIHLETPRPVIQSLLGLSIDIEEAQQVDDNRRLEASIIASAAQQSENVVLLGDFNMPIDENIYQQYFSSYSNALRDTNYWLQPTKRTKWHSVTIDHLLHSPQLESIEAFSVDELHGDHNQLIVTIAFAQSD</sequence>
<evidence type="ECO:0000313" key="4">
    <source>
        <dbReference type="Proteomes" id="UP000199308"/>
    </source>
</evidence>
<dbReference type="EMBL" id="FOHK01000007">
    <property type="protein sequence ID" value="SET36550.1"/>
    <property type="molecule type" value="Genomic_DNA"/>
</dbReference>
<dbReference type="SUPFAM" id="SSF56219">
    <property type="entry name" value="DNase I-like"/>
    <property type="match status" value="1"/>
</dbReference>
<keyword evidence="3" id="KW-0378">Hydrolase</keyword>
<dbReference type="Pfam" id="PF03372">
    <property type="entry name" value="Exo_endo_phos"/>
    <property type="match status" value="1"/>
</dbReference>
<dbReference type="InterPro" id="IPR036691">
    <property type="entry name" value="Endo/exonu/phosph_ase_sf"/>
</dbReference>
<keyword evidence="1" id="KW-1133">Transmembrane helix</keyword>
<keyword evidence="1" id="KW-0472">Membrane</keyword>
<protein>
    <submittedName>
        <fullName evidence="3">Endonuclease/Exonuclease/phosphatase family protein</fullName>
    </submittedName>
</protein>
<keyword evidence="1" id="KW-0812">Transmembrane</keyword>
<evidence type="ECO:0000313" key="3">
    <source>
        <dbReference type="EMBL" id="SET36550.1"/>
    </source>
</evidence>
<dbReference type="Gene3D" id="3.60.10.10">
    <property type="entry name" value="Endonuclease/exonuclease/phosphatase"/>
    <property type="match status" value="1"/>
</dbReference>
<keyword evidence="3" id="KW-0269">Exonuclease</keyword>
<proteinExistence type="predicted"/>
<dbReference type="AlphaFoldDB" id="A0A1I0DVJ8"/>
<evidence type="ECO:0000256" key="1">
    <source>
        <dbReference type="SAM" id="Phobius"/>
    </source>
</evidence>
<dbReference type="RefSeq" id="WP_093329116.1">
    <property type="nucleotide sequence ID" value="NZ_AP027363.1"/>
</dbReference>
<organism evidence="3 4">
    <name type="scientific">Thalassotalea agarivorans</name>
    <name type="common">Thalassomonas agarivorans</name>
    <dbReference type="NCBI Taxonomy" id="349064"/>
    <lineage>
        <taxon>Bacteria</taxon>
        <taxon>Pseudomonadati</taxon>
        <taxon>Pseudomonadota</taxon>
        <taxon>Gammaproteobacteria</taxon>
        <taxon>Alteromonadales</taxon>
        <taxon>Colwelliaceae</taxon>
        <taxon>Thalassotalea</taxon>
    </lineage>
</organism>
<feature type="transmembrane region" description="Helical" evidence="1">
    <location>
        <begin position="44"/>
        <end position="65"/>
    </location>
</feature>
<dbReference type="Proteomes" id="UP000199308">
    <property type="component" value="Unassembled WGS sequence"/>
</dbReference>
<keyword evidence="3" id="KW-0255">Endonuclease</keyword>
<name>A0A1I0DVJ8_THASX</name>
<feature type="transmembrane region" description="Helical" evidence="1">
    <location>
        <begin position="74"/>
        <end position="92"/>
    </location>
</feature>
<gene>
    <name evidence="3" type="ORF">SAMN05660429_01615</name>
</gene>
<accession>A0A1I0DVJ8</accession>
<feature type="transmembrane region" description="Helical" evidence="1">
    <location>
        <begin position="12"/>
        <end position="32"/>
    </location>
</feature>
<dbReference type="InterPro" id="IPR005135">
    <property type="entry name" value="Endo/exonuclease/phosphatase"/>
</dbReference>
<dbReference type="GO" id="GO:0004527">
    <property type="term" value="F:exonuclease activity"/>
    <property type="evidence" value="ECO:0007669"/>
    <property type="project" value="UniProtKB-KW"/>
</dbReference>
<reference evidence="3 4" key="1">
    <citation type="submission" date="2016-10" db="EMBL/GenBank/DDBJ databases">
        <authorList>
            <person name="de Groot N.N."/>
        </authorList>
    </citation>
    <scope>NUCLEOTIDE SEQUENCE [LARGE SCALE GENOMIC DNA]</scope>
    <source>
        <strain evidence="3 4">DSM 19706</strain>
    </source>
</reference>
<dbReference type="OrthoDB" id="209281at2"/>
<dbReference type="GO" id="GO:0004519">
    <property type="term" value="F:endonuclease activity"/>
    <property type="evidence" value="ECO:0007669"/>
    <property type="project" value="UniProtKB-KW"/>
</dbReference>
<keyword evidence="3" id="KW-0540">Nuclease</keyword>
<evidence type="ECO:0000259" key="2">
    <source>
        <dbReference type="Pfam" id="PF03372"/>
    </source>
</evidence>
<dbReference type="STRING" id="349064.SAMN05660429_01615"/>
<keyword evidence="4" id="KW-1185">Reference proteome</keyword>
<feature type="domain" description="Endonuclease/exonuclease/phosphatase" evidence="2">
    <location>
        <begin position="106"/>
        <end position="315"/>
    </location>
</feature>